<dbReference type="GO" id="GO:0030001">
    <property type="term" value="P:metal ion transport"/>
    <property type="evidence" value="ECO:0007669"/>
    <property type="project" value="TreeGrafter"/>
</dbReference>
<dbReference type="InterPro" id="IPR038081">
    <property type="entry name" value="CalX-like_sf"/>
</dbReference>
<protein>
    <recommendedName>
        <fullName evidence="6">Calx-beta domain-containing protein</fullName>
    </recommendedName>
</protein>
<evidence type="ECO:0000259" key="6">
    <source>
        <dbReference type="Pfam" id="PF03160"/>
    </source>
</evidence>
<gene>
    <name evidence="7" type="ORF">OXX778_LOCUS1734</name>
</gene>
<dbReference type="OrthoDB" id="5947521at2759"/>
<sequence length="762" mass="88282">MSLDLNGSCQDLSASTLSFQNKRDYESYRTLIETRKPIDFSVKLYHPKPLKRNSREAIKPWEYDKYLKPSDLQNDKEVTKISADKAIVNSYLTENSESNNKENEIDFEKSFRTLTPNGARIEASKNMGFRDGLEQFKNPQPYDFRGLKYLFGMPEFQTRFEKDPFDIKFLSSSLNQIHGYERALNLREVDKGLQMGDKVKKADPHYDPNLILPRLKFPNKFNGYSRYRNKDRSIESAFWDRVLPKLSDRLNDTNFSSMKDVYLKKTSSNTLLSDKFHYELESLNFSFESADKIVKLVNKLETHGSYLTETQKLKVITNYSNVLRNHPYTYYKINAIKYLTGSCTGSFAIRNDLEEIIKENRHFIELENKELEDGHLLKENNIQFNKVHHKSICHIGSLDDHKAIVYFSANVYAFDLTRNFFYISIVRSRNLGVQVSFSFKMSNGSLESSKHFQPLKKSIFKFEPGQTILNIPINFIPNSEIKSDEYFYAHLEVLNESIKIAKIGPIPNCIITTTKNNIYHQEIEFLDIVYDIKSKSDFVFLKLNRLKSTSGSVHLGFKIFCNKIQIDYKKFTALSNEIEDVEFRNGEKEKIFMLKVKSLLEIVHEKFVLKLVVKKSDFKVKLGERNEATVFIKKDKEMEKKFERILSKLKADQINECKKLSLVDQFKQSLTVNNGDLENSNLKDYFLHLVSIPWKVLFSFIPPADIFNGWLSFVTSLIIASLIVYATFRLATLFGCLIGISSTMVSLIIIPIGIGVPAKYDG</sequence>
<evidence type="ECO:0000256" key="4">
    <source>
        <dbReference type="ARBA" id="ARBA00023065"/>
    </source>
</evidence>
<evidence type="ECO:0000313" key="7">
    <source>
        <dbReference type="EMBL" id="CAF0716745.1"/>
    </source>
</evidence>
<dbReference type="GO" id="GO:0007154">
    <property type="term" value="P:cell communication"/>
    <property type="evidence" value="ECO:0007669"/>
    <property type="project" value="InterPro"/>
</dbReference>
<dbReference type="EMBL" id="CAJNOC010000119">
    <property type="protein sequence ID" value="CAF0716745.1"/>
    <property type="molecule type" value="Genomic_DNA"/>
</dbReference>
<evidence type="ECO:0000256" key="1">
    <source>
        <dbReference type="ARBA" id="ARBA00022729"/>
    </source>
</evidence>
<dbReference type="GO" id="GO:0016020">
    <property type="term" value="C:membrane"/>
    <property type="evidence" value="ECO:0007669"/>
    <property type="project" value="InterPro"/>
</dbReference>
<keyword evidence="1" id="KW-0732">Signal</keyword>
<dbReference type="SUPFAM" id="SSF141072">
    <property type="entry name" value="CalX-like"/>
    <property type="match status" value="1"/>
</dbReference>
<proteinExistence type="predicted"/>
<keyword evidence="5" id="KW-0812">Transmembrane</keyword>
<feature type="transmembrane region" description="Helical" evidence="5">
    <location>
        <begin position="733"/>
        <end position="754"/>
    </location>
</feature>
<keyword evidence="5" id="KW-1133">Transmembrane helix</keyword>
<reference evidence="7" key="1">
    <citation type="submission" date="2021-02" db="EMBL/GenBank/DDBJ databases">
        <authorList>
            <person name="Nowell W R."/>
        </authorList>
    </citation>
    <scope>NUCLEOTIDE SEQUENCE</scope>
    <source>
        <strain evidence="7">Ploen Becks lab</strain>
    </source>
</reference>
<keyword evidence="4" id="KW-0406">Ion transport</keyword>
<comment type="caution">
    <text evidence="7">The sequence shown here is derived from an EMBL/GenBank/DDBJ whole genome shotgun (WGS) entry which is preliminary data.</text>
</comment>
<dbReference type="PANTHER" id="PTHR11878">
    <property type="entry name" value="SODIUM/CALCIUM EXCHANGER"/>
    <property type="match status" value="1"/>
</dbReference>
<evidence type="ECO:0000256" key="2">
    <source>
        <dbReference type="ARBA" id="ARBA00022737"/>
    </source>
</evidence>
<dbReference type="AlphaFoldDB" id="A0A813MBX6"/>
<dbReference type="Proteomes" id="UP000663879">
    <property type="component" value="Unassembled WGS sequence"/>
</dbReference>
<evidence type="ECO:0000256" key="3">
    <source>
        <dbReference type="ARBA" id="ARBA00022837"/>
    </source>
</evidence>
<keyword evidence="2" id="KW-0677">Repeat</keyword>
<feature type="domain" description="Calx-beta" evidence="6">
    <location>
        <begin position="399"/>
        <end position="497"/>
    </location>
</feature>
<organism evidence="7 8">
    <name type="scientific">Brachionus calyciflorus</name>
    <dbReference type="NCBI Taxonomy" id="104777"/>
    <lineage>
        <taxon>Eukaryota</taxon>
        <taxon>Metazoa</taxon>
        <taxon>Spiralia</taxon>
        <taxon>Gnathifera</taxon>
        <taxon>Rotifera</taxon>
        <taxon>Eurotatoria</taxon>
        <taxon>Monogononta</taxon>
        <taxon>Pseudotrocha</taxon>
        <taxon>Ploima</taxon>
        <taxon>Brachionidae</taxon>
        <taxon>Brachionus</taxon>
    </lineage>
</organism>
<keyword evidence="8" id="KW-1185">Reference proteome</keyword>
<dbReference type="PANTHER" id="PTHR11878:SF65">
    <property type="entry name" value="NA_CA-EXCHANGE PROTEIN, ISOFORM G"/>
    <property type="match status" value="1"/>
</dbReference>
<accession>A0A813MBX6</accession>
<keyword evidence="3" id="KW-0106">Calcium</keyword>
<evidence type="ECO:0000313" key="8">
    <source>
        <dbReference type="Proteomes" id="UP000663879"/>
    </source>
</evidence>
<dbReference type="InterPro" id="IPR003644">
    <property type="entry name" value="Calx_beta"/>
</dbReference>
<name>A0A813MBX6_9BILA</name>
<keyword evidence="4" id="KW-0813">Transport</keyword>
<dbReference type="InterPro" id="IPR051171">
    <property type="entry name" value="CaCA"/>
</dbReference>
<keyword evidence="5" id="KW-0472">Membrane</keyword>
<feature type="transmembrane region" description="Helical" evidence="5">
    <location>
        <begin position="707"/>
        <end position="726"/>
    </location>
</feature>
<dbReference type="Pfam" id="PF03160">
    <property type="entry name" value="Calx-beta"/>
    <property type="match status" value="1"/>
</dbReference>
<dbReference type="Gene3D" id="2.60.40.2030">
    <property type="match status" value="1"/>
</dbReference>
<evidence type="ECO:0000256" key="5">
    <source>
        <dbReference type="SAM" id="Phobius"/>
    </source>
</evidence>